<dbReference type="GO" id="GO:0031177">
    <property type="term" value="F:phosphopantetheine binding"/>
    <property type="evidence" value="ECO:0007669"/>
    <property type="project" value="TreeGrafter"/>
</dbReference>
<organism evidence="7 8">
    <name type="scientific">Vibrio coralliilyticus</name>
    <dbReference type="NCBI Taxonomy" id="190893"/>
    <lineage>
        <taxon>Bacteria</taxon>
        <taxon>Pseudomonadati</taxon>
        <taxon>Pseudomonadota</taxon>
        <taxon>Gammaproteobacteria</taxon>
        <taxon>Vibrionales</taxon>
        <taxon>Vibrionaceae</taxon>
        <taxon>Vibrio</taxon>
    </lineage>
</organism>
<dbReference type="Gene3D" id="3.40.50.150">
    <property type="entry name" value="Vaccinia Virus protein VP39"/>
    <property type="match status" value="1"/>
</dbReference>
<evidence type="ECO:0000259" key="6">
    <source>
        <dbReference type="PROSITE" id="PS50075"/>
    </source>
</evidence>
<dbReference type="CDD" id="cd12114">
    <property type="entry name" value="A_NRPS_TlmIV_like"/>
    <property type="match status" value="1"/>
</dbReference>
<keyword evidence="4" id="KW-0436">Ligase</keyword>
<accession>A0AAP7DBR8</accession>
<dbReference type="PANTHER" id="PTHR45527">
    <property type="entry name" value="NONRIBOSOMAL PEPTIDE SYNTHETASE"/>
    <property type="match status" value="1"/>
</dbReference>
<dbReference type="InterPro" id="IPR010071">
    <property type="entry name" value="AA_adenyl_dom"/>
</dbReference>
<keyword evidence="3" id="KW-0597">Phosphoprotein</keyword>
<dbReference type="SUPFAM" id="SSF56801">
    <property type="entry name" value="Acetyl-CoA synthetase-like"/>
    <property type="match status" value="1"/>
</dbReference>
<dbReference type="Pfam" id="PF00668">
    <property type="entry name" value="Condensation"/>
    <property type="match status" value="2"/>
</dbReference>
<dbReference type="EMBL" id="VTXP01000001">
    <property type="protein sequence ID" value="NOJ21266.1"/>
    <property type="molecule type" value="Genomic_DNA"/>
</dbReference>
<dbReference type="FunFam" id="3.30.559.10:FF:000023">
    <property type="entry name" value="Non-ribosomal peptide synthetase"/>
    <property type="match status" value="1"/>
</dbReference>
<evidence type="ECO:0000256" key="5">
    <source>
        <dbReference type="SAM" id="MobiDB-lite"/>
    </source>
</evidence>
<dbReference type="Pfam" id="PF00501">
    <property type="entry name" value="AMP-binding"/>
    <property type="match status" value="1"/>
</dbReference>
<evidence type="ECO:0000313" key="8">
    <source>
        <dbReference type="Proteomes" id="UP000576645"/>
    </source>
</evidence>
<dbReference type="GO" id="GO:0043041">
    <property type="term" value="P:amino acid activation for nonribosomal peptide biosynthetic process"/>
    <property type="evidence" value="ECO:0007669"/>
    <property type="project" value="TreeGrafter"/>
</dbReference>
<protein>
    <submittedName>
        <fullName evidence="7">Amino acid adenylation domain-containing protein</fullName>
    </submittedName>
</protein>
<dbReference type="FunFam" id="3.30.559.30:FF:000006">
    <property type="entry name" value="Yersiniabactin polyketide/non-ribosomal peptide synthetase"/>
    <property type="match status" value="1"/>
</dbReference>
<dbReference type="InterPro" id="IPR029063">
    <property type="entry name" value="SAM-dependent_MTases_sf"/>
</dbReference>
<dbReference type="InterPro" id="IPR001242">
    <property type="entry name" value="Condensation_dom"/>
</dbReference>
<evidence type="ECO:0000256" key="2">
    <source>
        <dbReference type="ARBA" id="ARBA00022450"/>
    </source>
</evidence>
<dbReference type="GO" id="GO:0005737">
    <property type="term" value="C:cytoplasm"/>
    <property type="evidence" value="ECO:0007669"/>
    <property type="project" value="TreeGrafter"/>
</dbReference>
<feature type="region of interest" description="Disordered" evidence="5">
    <location>
        <begin position="2021"/>
        <end position="2049"/>
    </location>
</feature>
<feature type="domain" description="Carrier" evidence="6">
    <location>
        <begin position="2"/>
        <end position="78"/>
    </location>
</feature>
<dbReference type="InterPro" id="IPR057737">
    <property type="entry name" value="Condensation_MtbB-like"/>
</dbReference>
<dbReference type="SUPFAM" id="SSF47336">
    <property type="entry name" value="ACP-like"/>
    <property type="match status" value="3"/>
</dbReference>
<keyword evidence="2" id="KW-0596">Phosphopantetheine</keyword>
<dbReference type="SUPFAM" id="SSF52777">
    <property type="entry name" value="CoA-dependent acyltransferases"/>
    <property type="match status" value="4"/>
</dbReference>
<feature type="region of interest" description="Disordered" evidence="5">
    <location>
        <begin position="1379"/>
        <end position="1402"/>
    </location>
</feature>
<dbReference type="Gene3D" id="3.40.50.12780">
    <property type="entry name" value="N-terminal domain of ligase-like"/>
    <property type="match status" value="1"/>
</dbReference>
<dbReference type="PROSITE" id="PS50075">
    <property type="entry name" value="CARRIER"/>
    <property type="match status" value="3"/>
</dbReference>
<dbReference type="Proteomes" id="UP000576645">
    <property type="component" value="Unassembled WGS sequence"/>
</dbReference>
<dbReference type="PANTHER" id="PTHR45527:SF10">
    <property type="entry name" value="PYOCHELIN SYNTHASE PCHF"/>
    <property type="match status" value="1"/>
</dbReference>
<dbReference type="GO" id="GO:0016874">
    <property type="term" value="F:ligase activity"/>
    <property type="evidence" value="ECO:0007669"/>
    <property type="project" value="UniProtKB-KW"/>
</dbReference>
<feature type="region of interest" description="Disordered" evidence="5">
    <location>
        <begin position="1931"/>
        <end position="1953"/>
    </location>
</feature>
<dbReference type="Pfam" id="PF08242">
    <property type="entry name" value="Methyltransf_12"/>
    <property type="match status" value="1"/>
</dbReference>
<dbReference type="GO" id="GO:0009403">
    <property type="term" value="P:toxin biosynthetic process"/>
    <property type="evidence" value="ECO:0007669"/>
    <property type="project" value="UniProtKB-ARBA"/>
</dbReference>
<dbReference type="FunFam" id="3.40.50.12780:FF:000012">
    <property type="entry name" value="Non-ribosomal peptide synthetase"/>
    <property type="match status" value="1"/>
</dbReference>
<reference evidence="7 8" key="1">
    <citation type="submission" date="2019-09" db="EMBL/GenBank/DDBJ databases">
        <title>Draft genome sequencing and comparative genomics of hatchery-associated Vibrios.</title>
        <authorList>
            <person name="Kehlet-Delgado H."/>
            <person name="Mueller R.S."/>
        </authorList>
    </citation>
    <scope>NUCLEOTIDE SEQUENCE [LARGE SCALE GENOMIC DNA]</scope>
    <source>
        <strain evidence="7 8">09-121-3</strain>
    </source>
</reference>
<dbReference type="InterPro" id="IPR000873">
    <property type="entry name" value="AMP-dep_synth/lig_dom"/>
</dbReference>
<dbReference type="RefSeq" id="WP_171351550.1">
    <property type="nucleotide sequence ID" value="NZ_VTXP01000001.1"/>
</dbReference>
<evidence type="ECO:0000256" key="3">
    <source>
        <dbReference type="ARBA" id="ARBA00022553"/>
    </source>
</evidence>
<dbReference type="CDD" id="cd19535">
    <property type="entry name" value="Cyc_NRPS"/>
    <property type="match status" value="2"/>
</dbReference>
<dbReference type="InterPro" id="IPR013217">
    <property type="entry name" value="Methyltransf_12"/>
</dbReference>
<dbReference type="SUPFAM" id="SSF53335">
    <property type="entry name" value="S-adenosyl-L-methionine-dependent methyltransferases"/>
    <property type="match status" value="1"/>
</dbReference>
<dbReference type="InterPro" id="IPR020845">
    <property type="entry name" value="AMP-binding_CS"/>
</dbReference>
<dbReference type="NCBIfam" id="TIGR01733">
    <property type="entry name" value="AA-adenyl-dom"/>
    <property type="match status" value="1"/>
</dbReference>
<sequence length="2049" mass="229659">MSNNTDLMTQFEQALCDTYALSHSALNDEENMFALGVDSMFLMRMVSHFRRAGCKISLKQLYANPTLGDIRELLRSHSGNNIDLHTQPEVSLPTFPRMLDGQPFPMTPVQHAYYVGRDPNQPLGGNGCHLYQEFNGRQLDPDLLEHALNTLVKRHPMLSVAFQNDGMQRWQAPTSLLKVIRHDLTDAPVEKVDSVLLDLREQLSHRPLDVQNGQTIEFHCSLLPQDQFRVHVSIDLLVMDAASFSLFFNELSQLLQGMSLPPRSEHYDFCSYLAQEKAELTTSQQTAKEFWSEQIDSLPTAPKFPLANEPNQIGKPQFHRRRHTLNQEQWAVFQEHASAHQVTPTMVLATAYAVVLSRWSGQTDLLLNLTLFDCHPFNEDVQHLLADFTNILLLDMHLEDKSVIELTQAHQQRFAEVYEHRHHSGVEVLRELKKNGTHPHGAPIIFTSNLNNSLFGDDDSSPLGKPGWGISQTPQVWIDFVAFKHKDGIMLQWDSVDALFPSGFMDSLFAAFIQCVEHLIAKNTNWSEPFPDLLPEQQKHQRRARTPLATQLPDGLLHQRIFDAASRHPDAIAVVHNGETISFEALTFRAKCLASILIKAGLEKDERVAISMEKGPGQIIAALAVLHAGGIYVPISPDQPLSRRQTILDSANIRFVLRCQSSFSRYDWTDALHIEWQTAIDSPLLSPPHECTPDDTAYIIYTSGSTGTPKGVVISHESALNTCIDINQRHQITAKDRVLALSALHFDLSVYDIFGVLSAGGALVIPLETQRRDPMAWEALVDEHDVTLWNTVPALFDMFLTYCEGMKLNTPSHIRTVMLSGDWIDLSLPERYRKFRPQGTFSAMGGATEAAIWSNEYLVDQVDPKWRSIPYGYPLSNQTYRVVDTAGRDCPDWVMGELWIGGAGVAQGYWNDPERTEAQFIDTQDSPSGERQRWYRTGDMGCYWPDGTLEFLGRLDTQVKVGGYRIELGDIDAALNRVEGVRHGVCLALSASGGKDRQLEAFVVAEGEALCGVSDPDPRLPDNYRDLFPANATPVNQLAASEVAHFLQYHLCASIPASEASRSIESWCHAYGVTEVYQPLFMQWWALLCQQGLATQSETHYQLHPPIGECPNWFETPSEFTLNSELLKAIMTGHKPAPALLDSVLSPEALMTQSPAFQAQIRALAQSLSELSSQLGRPVVLAEYEARSGRVASALLDLCGPDTLHYHAMDTSLSLVQSAQSRLAHFSHASVHHWDDKGSHELFGKSDVALINNVLHRLTEPQKGLANAQKLLTPQGLMLVLETSTLGEGALISALVMEPALSTLPTQTELLTWFEGTSLRLEHTLDQWPLMGYVLRNHTRVLVPEDGILKAKLAELLPPYMLPKRVHFLTSLPLSPNGKVDRKRLAQNSSPTEEASPLESPLQTESEHALAQVWQSLFPEQSFDRHSDFFLLGGDSLMATRCIGALQKLGYVGDLTDLFTYTTLESFAARLTQAEAPEESARLIPNPEDRYRPFPMNEVQEAYWIGRQTGFALGNTSAQFFVEFRVSTFDAPRFNQAMNQLIDRHDALRTVVRNHQQQVLIHVPAFSVRCHTFADIDSHEADLIRTELSHRVNDPALWPLFTVEAIVSPEQSDARVCIGLDNMMLDGLSMQIFFSELEALYLNPSIKLPALELTFRDVLQWQRDHRSPQSEEHAKSYWQQQLMNLPPAPALPLRADPVTLSRPRFIRTAGTLSSDEWQALKTQASQHQVTPSVILMGAYAATLAAWGRQSSLTLNLTLFDRPDVHPQIEKVLGDFTTLLLLAWHKDSSWLSSLKRLQQQLAQDLKHSNVSAVWVMRELARQQQLSSASMPVVFTSALGTSDGDFMSDKGWLKPAWGISQTPQVWLDHQVYESKGKLCLNWDAVEALLPKPLLEQMFTQYVALLKTLASQPQSWSQSLETLLHVHSQPVTSPIPHATGQPIASQPESNRGKPENVQRIQAAFRQIVSVPIGEHDNFFDAGASSLQLVQLHGLLTQQGDTLSVTDLFTYPSPALLAGAYQAPTECTEPNSDRTQRQQRQTQRKLTRRQRVN</sequence>
<dbReference type="Pfam" id="PF00550">
    <property type="entry name" value="PP-binding"/>
    <property type="match status" value="3"/>
</dbReference>
<gene>
    <name evidence="7" type="ORF">F0238_00845</name>
</gene>
<name>A0AAP7DBR8_9VIBR</name>
<dbReference type="PROSITE" id="PS00455">
    <property type="entry name" value="AMP_BINDING"/>
    <property type="match status" value="1"/>
</dbReference>
<comment type="cofactor">
    <cofactor evidence="1">
        <name>pantetheine 4'-phosphate</name>
        <dbReference type="ChEBI" id="CHEBI:47942"/>
    </cofactor>
</comment>
<dbReference type="Gene3D" id="3.30.559.30">
    <property type="entry name" value="Nonribosomal peptide synthetase, condensation domain"/>
    <property type="match status" value="2"/>
</dbReference>
<evidence type="ECO:0000256" key="4">
    <source>
        <dbReference type="ARBA" id="ARBA00022598"/>
    </source>
</evidence>
<dbReference type="Gene3D" id="3.30.300.30">
    <property type="match status" value="2"/>
</dbReference>
<dbReference type="Gene3D" id="1.10.1200.10">
    <property type="entry name" value="ACP-like"/>
    <property type="match status" value="3"/>
</dbReference>
<comment type="caution">
    <text evidence="7">The sequence shown here is derived from an EMBL/GenBank/DDBJ whole genome shotgun (WGS) entry which is preliminary data.</text>
</comment>
<dbReference type="InterPro" id="IPR009081">
    <property type="entry name" value="PP-bd_ACP"/>
</dbReference>
<dbReference type="InterPro" id="IPR023213">
    <property type="entry name" value="CAT-like_dom_sf"/>
</dbReference>
<feature type="domain" description="Carrier" evidence="6">
    <location>
        <begin position="1948"/>
        <end position="2021"/>
    </location>
</feature>
<dbReference type="InterPro" id="IPR045851">
    <property type="entry name" value="AMP-bd_C_sf"/>
</dbReference>
<feature type="domain" description="Carrier" evidence="6">
    <location>
        <begin position="1401"/>
        <end position="1475"/>
    </location>
</feature>
<dbReference type="InterPro" id="IPR042099">
    <property type="entry name" value="ANL_N_sf"/>
</dbReference>
<dbReference type="InterPro" id="IPR036736">
    <property type="entry name" value="ACP-like_sf"/>
</dbReference>
<proteinExistence type="predicted"/>
<feature type="compositionally biased region" description="Basic residues" evidence="5">
    <location>
        <begin position="2038"/>
        <end position="2049"/>
    </location>
</feature>
<dbReference type="Gene3D" id="3.30.559.10">
    <property type="entry name" value="Chloramphenicol acetyltransferase-like domain"/>
    <property type="match status" value="2"/>
</dbReference>
<evidence type="ECO:0000256" key="1">
    <source>
        <dbReference type="ARBA" id="ARBA00001957"/>
    </source>
</evidence>
<evidence type="ECO:0000313" key="7">
    <source>
        <dbReference type="EMBL" id="NOJ21266.1"/>
    </source>
</evidence>